<organism evidence="11 12">
    <name type="scientific">Pseudohongiella nitratireducens</name>
    <dbReference type="NCBI Taxonomy" id="1768907"/>
    <lineage>
        <taxon>Bacteria</taxon>
        <taxon>Pseudomonadati</taxon>
        <taxon>Pseudomonadota</taxon>
        <taxon>Gammaproteobacteria</taxon>
        <taxon>Pseudomonadales</taxon>
        <taxon>Pseudohongiellaceae</taxon>
        <taxon>Pseudohongiella</taxon>
    </lineage>
</organism>
<keyword evidence="12" id="KW-1185">Reference proteome</keyword>
<dbReference type="SUPFAM" id="SSF55931">
    <property type="entry name" value="Glutamine synthetase/guanido kinase"/>
    <property type="match status" value="1"/>
</dbReference>
<dbReference type="InterPro" id="IPR014746">
    <property type="entry name" value="Gln_synth/guanido_kin_cat_dom"/>
</dbReference>
<evidence type="ECO:0000256" key="4">
    <source>
        <dbReference type="ARBA" id="ARBA00022684"/>
    </source>
</evidence>
<comment type="pathway">
    <text evidence="1 8 9">Sulfur metabolism; glutathione biosynthesis; glutathione from L-cysteine and L-glutamate: step 1/2.</text>
</comment>
<evidence type="ECO:0000256" key="1">
    <source>
        <dbReference type="ARBA" id="ARBA00005006"/>
    </source>
</evidence>
<dbReference type="GO" id="GO:0005829">
    <property type="term" value="C:cytosol"/>
    <property type="evidence" value="ECO:0007669"/>
    <property type="project" value="TreeGrafter"/>
</dbReference>
<dbReference type="Proteomes" id="UP000627715">
    <property type="component" value="Unassembled WGS sequence"/>
</dbReference>
<dbReference type="Pfam" id="PF04262">
    <property type="entry name" value="Glu_cys_ligase"/>
    <property type="match status" value="1"/>
</dbReference>
<gene>
    <name evidence="8 11" type="primary">gshA</name>
    <name evidence="11" type="ORF">GCM10011403_04260</name>
</gene>
<comment type="caution">
    <text evidence="11">The sequence shown here is derived from an EMBL/GenBank/DDBJ whole genome shotgun (WGS) entry which is preliminary data.</text>
</comment>
<proteinExistence type="inferred from homology"/>
<reference evidence="11" key="2">
    <citation type="submission" date="2020-09" db="EMBL/GenBank/DDBJ databases">
        <authorList>
            <person name="Sun Q."/>
            <person name="Zhou Y."/>
        </authorList>
    </citation>
    <scope>NUCLEOTIDE SEQUENCE</scope>
    <source>
        <strain evidence="11">CGMCC 1.15425</strain>
    </source>
</reference>
<dbReference type="PANTHER" id="PTHR38761">
    <property type="entry name" value="GLUTAMATE--CYSTEINE LIGASE"/>
    <property type="match status" value="1"/>
</dbReference>
<sequence length="528" mass="60318">MSDTLKSALERFSLSAFPKQWALIQRGIEKESLRVSANGRLSQLPHPQALGSALTHPYITTDYSEALLELITPVSNDIDESLSFLQSLHNYVYDHLPEGERLWVASMPCLLESESEIPLAQYGTSNMGRLKTLYREGLGHRYGRLMQTISGIHYNFSMPDTFWQEMYEESQGFNSLQDFRTHKYLHLIRNFHRYSWLLVYLFGASPAVCSCFTRGRPHQLEAFDTRTLYLPYATCLRMGDLGYRSDAQGSIFVCYNDLDNYIDSLYQAMSTPYQPYQEIDQGAAKGEYRQINSNLLQLENEFYATIRPKRVGSDGRRPLQLLKAEGIQYIEVRALDLNPYLPLGLDATQIQFLDSFLLFCLLADSPACNQDEHQQIERNLSRTVNRGREPGLTLADGTKTRTLKEWAEDLLEQINDSAILLDSAAEQPDLHQQAVTAQLAKVIDPELTPSAQVLADMRAKQQSFGEFAKQRSNQTLDTLRGKSNGDEQWQQDFKQASEQSLADQRKAEAADKLSFDDFLREWNDYSLD</sequence>
<dbReference type="GO" id="GO:0046872">
    <property type="term" value="F:metal ion binding"/>
    <property type="evidence" value="ECO:0007669"/>
    <property type="project" value="TreeGrafter"/>
</dbReference>
<dbReference type="HAMAP" id="MF_00578">
    <property type="entry name" value="Glu_cys_ligase"/>
    <property type="match status" value="1"/>
</dbReference>
<feature type="domain" description="Glutamate--cysteine ligase" evidence="10">
    <location>
        <begin position="20"/>
        <end position="381"/>
    </location>
</feature>
<dbReference type="InterPro" id="IPR006334">
    <property type="entry name" value="Glut_cys_ligase"/>
</dbReference>
<evidence type="ECO:0000256" key="9">
    <source>
        <dbReference type="RuleBase" id="RU004391"/>
    </source>
</evidence>
<dbReference type="GO" id="GO:0006750">
    <property type="term" value="P:glutathione biosynthetic process"/>
    <property type="evidence" value="ECO:0007669"/>
    <property type="project" value="UniProtKB-UniRule"/>
</dbReference>
<evidence type="ECO:0000256" key="5">
    <source>
        <dbReference type="ARBA" id="ARBA00022741"/>
    </source>
</evidence>
<dbReference type="InterPro" id="IPR007370">
    <property type="entry name" value="Glu_cys_ligase"/>
</dbReference>
<evidence type="ECO:0000259" key="10">
    <source>
        <dbReference type="Pfam" id="PF04262"/>
    </source>
</evidence>
<dbReference type="Gene3D" id="3.30.590.20">
    <property type="match status" value="1"/>
</dbReference>
<keyword evidence="6 8" id="KW-0067">ATP-binding</keyword>
<protein>
    <recommendedName>
        <fullName evidence="8">Glutamate--cysteine ligase</fullName>
        <ecNumber evidence="8">6.3.2.2</ecNumber>
    </recommendedName>
    <alternativeName>
        <fullName evidence="8">Gamma-ECS</fullName>
        <shortName evidence="8">GCS</shortName>
    </alternativeName>
    <alternativeName>
        <fullName evidence="8">Gamma-glutamylcysteine synthetase</fullName>
    </alternativeName>
</protein>
<evidence type="ECO:0000256" key="7">
    <source>
        <dbReference type="ARBA" id="ARBA00048819"/>
    </source>
</evidence>
<dbReference type="OrthoDB" id="9803907at2"/>
<keyword evidence="4 8" id="KW-0317">Glutathione biosynthesis</keyword>
<dbReference type="PANTHER" id="PTHR38761:SF1">
    <property type="entry name" value="GLUTAMATE--CYSTEINE LIGASE"/>
    <property type="match status" value="1"/>
</dbReference>
<dbReference type="NCBIfam" id="TIGR01434">
    <property type="entry name" value="glu_cys_ligase"/>
    <property type="match status" value="1"/>
</dbReference>
<comment type="similarity">
    <text evidence="2 8">Belongs to the glutamate--cysteine ligase type 1 family. Type 1 subfamily.</text>
</comment>
<keyword evidence="5 8" id="KW-0547">Nucleotide-binding</keyword>
<name>A0A917LQ08_9GAMM</name>
<dbReference type="EC" id="6.3.2.2" evidence="8"/>
<dbReference type="GO" id="GO:0004357">
    <property type="term" value="F:glutamate-cysteine ligase activity"/>
    <property type="evidence" value="ECO:0007669"/>
    <property type="project" value="UniProtKB-UniRule"/>
</dbReference>
<evidence type="ECO:0000256" key="8">
    <source>
        <dbReference type="HAMAP-Rule" id="MF_00578"/>
    </source>
</evidence>
<evidence type="ECO:0000313" key="11">
    <source>
        <dbReference type="EMBL" id="GGG50246.1"/>
    </source>
</evidence>
<evidence type="ECO:0000256" key="6">
    <source>
        <dbReference type="ARBA" id="ARBA00022840"/>
    </source>
</evidence>
<dbReference type="AlphaFoldDB" id="A0A917LQ08"/>
<comment type="catalytic activity">
    <reaction evidence="7 8 9">
        <text>L-cysteine + L-glutamate + ATP = gamma-L-glutamyl-L-cysteine + ADP + phosphate + H(+)</text>
        <dbReference type="Rhea" id="RHEA:13285"/>
        <dbReference type="ChEBI" id="CHEBI:15378"/>
        <dbReference type="ChEBI" id="CHEBI:29985"/>
        <dbReference type="ChEBI" id="CHEBI:30616"/>
        <dbReference type="ChEBI" id="CHEBI:35235"/>
        <dbReference type="ChEBI" id="CHEBI:43474"/>
        <dbReference type="ChEBI" id="CHEBI:58173"/>
        <dbReference type="ChEBI" id="CHEBI:456216"/>
        <dbReference type="EC" id="6.3.2.2"/>
    </reaction>
</comment>
<evidence type="ECO:0000256" key="2">
    <source>
        <dbReference type="ARBA" id="ARBA00008772"/>
    </source>
</evidence>
<dbReference type="EMBL" id="BMIY01000002">
    <property type="protein sequence ID" value="GGG50246.1"/>
    <property type="molecule type" value="Genomic_DNA"/>
</dbReference>
<evidence type="ECO:0000313" key="12">
    <source>
        <dbReference type="Proteomes" id="UP000627715"/>
    </source>
</evidence>
<accession>A0A917LQ08</accession>
<dbReference type="RefSeq" id="WP_082866466.1">
    <property type="nucleotide sequence ID" value="NZ_BMIY01000002.1"/>
</dbReference>
<dbReference type="GO" id="GO:0005524">
    <property type="term" value="F:ATP binding"/>
    <property type="evidence" value="ECO:0007669"/>
    <property type="project" value="UniProtKB-KW"/>
</dbReference>
<keyword evidence="3 8" id="KW-0436">Ligase</keyword>
<reference evidence="11" key="1">
    <citation type="journal article" date="2014" name="Int. J. Syst. Evol. Microbiol.">
        <title>Complete genome sequence of Corynebacterium casei LMG S-19264T (=DSM 44701T), isolated from a smear-ripened cheese.</title>
        <authorList>
            <consortium name="US DOE Joint Genome Institute (JGI-PGF)"/>
            <person name="Walter F."/>
            <person name="Albersmeier A."/>
            <person name="Kalinowski J."/>
            <person name="Ruckert C."/>
        </authorList>
    </citation>
    <scope>NUCLEOTIDE SEQUENCE</scope>
    <source>
        <strain evidence="11">CGMCC 1.15425</strain>
    </source>
</reference>
<evidence type="ECO:0000256" key="3">
    <source>
        <dbReference type="ARBA" id="ARBA00022598"/>
    </source>
</evidence>